<dbReference type="AlphaFoldDB" id="A0A222EPI4"/>
<dbReference type="InterPro" id="IPR036397">
    <property type="entry name" value="RNaseH_sf"/>
</dbReference>
<dbReference type="PANTHER" id="PTHR46889:SF4">
    <property type="entry name" value="TRANSPOSASE INSO FOR INSERTION SEQUENCE ELEMENT IS911B-RELATED"/>
    <property type="match status" value="1"/>
</dbReference>
<dbReference type="Pfam" id="PF13333">
    <property type="entry name" value="rve_2"/>
    <property type="match status" value="1"/>
</dbReference>
<gene>
    <name evidence="2" type="ORF">SCORR_v1c06830</name>
</gene>
<dbReference type="NCBIfam" id="NF033516">
    <property type="entry name" value="transpos_IS3"/>
    <property type="match status" value="1"/>
</dbReference>
<feature type="domain" description="Integrase catalytic" evidence="1">
    <location>
        <begin position="40"/>
        <end position="217"/>
    </location>
</feature>
<protein>
    <recommendedName>
        <fullName evidence="1">Integrase catalytic domain-containing protein</fullName>
    </recommendedName>
</protein>
<dbReference type="InterPro" id="IPR048020">
    <property type="entry name" value="Transpos_IS3"/>
</dbReference>
<name>A0A222EPI4_9MOLU</name>
<dbReference type="PANTHER" id="PTHR46889">
    <property type="entry name" value="TRANSPOSASE INSF FOR INSERTION SEQUENCE IS3B-RELATED"/>
    <property type="match status" value="1"/>
</dbReference>
<sequence>MITLMLNKYFKINLKPLVVYRYMKILGIKAIKKKRVPDYDKSGPLRFENILNRNFKAKNLSEKWVTDVTYIKTSSGMVYLSVIKDLYNSEIVDWKLSKRPDNELCHTNLKSAITKKGKPKLIHSDQGSPYTNETWKYLCDSNNIKISMSRRGKSPDNGACESFFGTLKNECIYTYKVNELNYSNIYNIISDYIEFYNYVRPSLKYKKSPYEFRMEKVSF</sequence>
<dbReference type="Gene3D" id="3.30.420.10">
    <property type="entry name" value="Ribonuclease H-like superfamily/Ribonuclease H"/>
    <property type="match status" value="1"/>
</dbReference>
<evidence type="ECO:0000259" key="1">
    <source>
        <dbReference type="PROSITE" id="PS50994"/>
    </source>
</evidence>
<evidence type="ECO:0000313" key="3">
    <source>
        <dbReference type="Proteomes" id="UP000203229"/>
    </source>
</evidence>
<dbReference type="InterPro" id="IPR012337">
    <property type="entry name" value="RNaseH-like_sf"/>
</dbReference>
<proteinExistence type="predicted"/>
<dbReference type="InterPro" id="IPR001584">
    <property type="entry name" value="Integrase_cat-core"/>
</dbReference>
<dbReference type="PROSITE" id="PS50994">
    <property type="entry name" value="INTEGRASE"/>
    <property type="match status" value="1"/>
</dbReference>
<dbReference type="KEGG" id="scou:SCORR_v1c06830"/>
<dbReference type="SUPFAM" id="SSF53098">
    <property type="entry name" value="Ribonuclease H-like"/>
    <property type="match status" value="1"/>
</dbReference>
<keyword evidence="3" id="KW-1185">Reference proteome</keyword>
<organism evidence="2 3">
    <name type="scientific">Spiroplasma corruscae</name>
    <dbReference type="NCBI Taxonomy" id="216934"/>
    <lineage>
        <taxon>Bacteria</taxon>
        <taxon>Bacillati</taxon>
        <taxon>Mycoplasmatota</taxon>
        <taxon>Mollicutes</taxon>
        <taxon>Entomoplasmatales</taxon>
        <taxon>Spiroplasmataceae</taxon>
        <taxon>Spiroplasma</taxon>
    </lineage>
</organism>
<dbReference type="Pfam" id="PF00665">
    <property type="entry name" value="rve"/>
    <property type="match status" value="1"/>
</dbReference>
<dbReference type="GO" id="GO:0003676">
    <property type="term" value="F:nucleic acid binding"/>
    <property type="evidence" value="ECO:0007669"/>
    <property type="project" value="InterPro"/>
</dbReference>
<accession>A0A222EPI4</accession>
<reference evidence="2 3" key="1">
    <citation type="submission" date="2017-07" db="EMBL/GenBank/DDBJ databases">
        <title>Complete genome sequence of Spiroplasma corruscae EC-1 (DSM 19793).</title>
        <authorList>
            <person name="Tsai Y.-M."/>
            <person name="Lo W.-S."/>
            <person name="Kuo C.-H."/>
        </authorList>
    </citation>
    <scope>NUCLEOTIDE SEQUENCE [LARGE SCALE GENOMIC DNA]</scope>
    <source>
        <strain evidence="2 3">EC-1</strain>
    </source>
</reference>
<dbReference type="GO" id="GO:0015074">
    <property type="term" value="P:DNA integration"/>
    <property type="evidence" value="ECO:0007669"/>
    <property type="project" value="InterPro"/>
</dbReference>
<evidence type="ECO:0000313" key="2">
    <source>
        <dbReference type="EMBL" id="ASP28455.1"/>
    </source>
</evidence>
<dbReference type="InterPro" id="IPR050900">
    <property type="entry name" value="Transposase_IS3/IS150/IS904"/>
</dbReference>
<dbReference type="EMBL" id="CP022535">
    <property type="protein sequence ID" value="ASP28455.1"/>
    <property type="molecule type" value="Genomic_DNA"/>
</dbReference>
<dbReference type="Proteomes" id="UP000203229">
    <property type="component" value="Chromosome"/>
</dbReference>